<organism evidence="1 2">
    <name type="scientific">Peronosclerospora sorghi</name>
    <dbReference type="NCBI Taxonomy" id="230839"/>
    <lineage>
        <taxon>Eukaryota</taxon>
        <taxon>Sar</taxon>
        <taxon>Stramenopiles</taxon>
        <taxon>Oomycota</taxon>
        <taxon>Peronosporomycetes</taxon>
        <taxon>Peronosporales</taxon>
        <taxon>Peronosporaceae</taxon>
        <taxon>Peronosclerospora</taxon>
    </lineage>
</organism>
<sequence>MERDENALKEFARPKYRSPDTANDSKEEKEELPLSPIQSRSVTPLNNIRQSHEMTLASTNLDPLSSVKQVKTVEINREVNHSAVWSNEQFNYFRSDMMQEMEGKRNNSRPEMQRTDDFSTDDQIRLLQNTMHRSNPSTPIRTVTIAGLHFRGNGLQYATLNLEGLQITFDHFNAAHESIQEAIRVSQHHGDHICMTFALAWMMRINQKVGATKENIRQLVGSSLDRSKELRLPALQVLATLTEVE</sequence>
<reference evidence="1 2" key="1">
    <citation type="journal article" date="2022" name="bioRxiv">
        <title>The genome of the oomycete Peronosclerospora sorghi, a cosmopolitan pathogen of maize and sorghum, is inflated with dispersed pseudogenes.</title>
        <authorList>
            <person name="Fletcher K."/>
            <person name="Martin F."/>
            <person name="Isakeit T."/>
            <person name="Cavanaugh K."/>
            <person name="Magill C."/>
            <person name="Michelmore R."/>
        </authorList>
    </citation>
    <scope>NUCLEOTIDE SEQUENCE [LARGE SCALE GENOMIC DNA]</scope>
    <source>
        <strain evidence="1">P6</strain>
    </source>
</reference>
<dbReference type="EMBL" id="CM047580">
    <property type="protein sequence ID" value="KAI9920762.1"/>
    <property type="molecule type" value="Genomic_DNA"/>
</dbReference>
<proteinExistence type="predicted"/>
<protein>
    <submittedName>
        <fullName evidence="1">Uncharacterized protein</fullName>
    </submittedName>
</protein>
<evidence type="ECO:0000313" key="1">
    <source>
        <dbReference type="EMBL" id="KAI9920762.1"/>
    </source>
</evidence>
<dbReference type="Proteomes" id="UP001163321">
    <property type="component" value="Chromosome 1"/>
</dbReference>
<comment type="caution">
    <text evidence="1">The sequence shown here is derived from an EMBL/GenBank/DDBJ whole genome shotgun (WGS) entry which is preliminary data.</text>
</comment>
<name>A0ACC0WQB0_9STRA</name>
<keyword evidence="2" id="KW-1185">Reference proteome</keyword>
<accession>A0ACC0WQB0</accession>
<evidence type="ECO:0000313" key="2">
    <source>
        <dbReference type="Proteomes" id="UP001163321"/>
    </source>
</evidence>
<gene>
    <name evidence="1" type="ORF">PsorP6_000538</name>
</gene>